<feature type="region of interest" description="Disordered" evidence="1">
    <location>
        <begin position="46"/>
        <end position="75"/>
    </location>
</feature>
<dbReference type="Gene3D" id="3.40.50.1820">
    <property type="entry name" value="alpha/beta hydrolase"/>
    <property type="match status" value="1"/>
</dbReference>
<evidence type="ECO:0000256" key="1">
    <source>
        <dbReference type="SAM" id="MobiDB-lite"/>
    </source>
</evidence>
<dbReference type="Pfam" id="PF12697">
    <property type="entry name" value="Abhydrolase_6"/>
    <property type="match status" value="1"/>
</dbReference>
<dbReference type="SUPFAM" id="SSF53474">
    <property type="entry name" value="alpha/beta-Hydrolases"/>
    <property type="match status" value="1"/>
</dbReference>
<dbReference type="RefSeq" id="WP_254417215.1">
    <property type="nucleotide sequence ID" value="NZ_BAAAJB010000011.1"/>
</dbReference>
<name>A0ABY5D372_9ACTN</name>
<sequence>MRTRSTRPAGFDRAADATRPRLLWRLLALAVASAVVLATAAAVPAPAGAPAATGTSTEPSSVSPAAPASSAPSAPSALAVPAEPAVLPEGVVDLPVEFTVDNVDRSRARCSADGEGYTVRGHLTAPASVLDDEAPAVMLLVHGTNTGEWIWRLDVQGRNFVHELAARGYASVTIDRLGYGSSDIPDGFASCSGAHSDIAHQVVEQLRAGDYELDSGHSRAPRSPVSFDTVFAGGHSSGALVAETAAVSFGGVDGLFLTGWAAVGVTTDTNRRFLTAYETCLGGGEPHTEPGDPTGYVRFDATIEDFLEGGLGPSADPAVTAAVEELWGPNPCGVMVSEPMAILYDLDLIGEIDVPVHLVFGSLDVLRQGVEGYPGLFTSSPAVTHTTLGDAGHFVTVDEGSERVYDEAAEWMERHTRTP</sequence>
<organism evidence="3 4">
    <name type="scientific">Nocardiopsis exhalans</name>
    <dbReference type="NCBI Taxonomy" id="163604"/>
    <lineage>
        <taxon>Bacteria</taxon>
        <taxon>Bacillati</taxon>
        <taxon>Actinomycetota</taxon>
        <taxon>Actinomycetes</taxon>
        <taxon>Streptosporangiales</taxon>
        <taxon>Nocardiopsidaceae</taxon>
        <taxon>Nocardiopsis</taxon>
    </lineage>
</organism>
<proteinExistence type="predicted"/>
<dbReference type="InterPro" id="IPR000073">
    <property type="entry name" value="AB_hydrolase_1"/>
</dbReference>
<evidence type="ECO:0000313" key="4">
    <source>
        <dbReference type="Proteomes" id="UP001055940"/>
    </source>
</evidence>
<accession>A0ABY5D372</accession>
<feature type="domain" description="AB hydrolase-1" evidence="2">
    <location>
        <begin position="139"/>
        <end position="406"/>
    </location>
</feature>
<protein>
    <submittedName>
        <fullName evidence="3">Alpha/beta fold hydrolase</fullName>
    </submittedName>
</protein>
<keyword evidence="4" id="KW-1185">Reference proteome</keyword>
<gene>
    <name evidence="3" type="ORF">NE857_20430</name>
</gene>
<evidence type="ECO:0000313" key="3">
    <source>
        <dbReference type="EMBL" id="USY17693.1"/>
    </source>
</evidence>
<reference evidence="3" key="1">
    <citation type="submission" date="2022-06" db="EMBL/GenBank/DDBJ databases">
        <authorList>
            <person name="Ping M."/>
        </authorList>
    </citation>
    <scope>NUCLEOTIDE SEQUENCE</scope>
    <source>
        <strain evidence="3">JCM11759T</strain>
    </source>
</reference>
<dbReference type="InterPro" id="IPR029058">
    <property type="entry name" value="AB_hydrolase_fold"/>
</dbReference>
<keyword evidence="3" id="KW-0378">Hydrolase</keyword>
<evidence type="ECO:0000259" key="2">
    <source>
        <dbReference type="Pfam" id="PF12697"/>
    </source>
</evidence>
<dbReference type="Proteomes" id="UP001055940">
    <property type="component" value="Chromosome"/>
</dbReference>
<dbReference type="GO" id="GO:0016787">
    <property type="term" value="F:hydrolase activity"/>
    <property type="evidence" value="ECO:0007669"/>
    <property type="project" value="UniProtKB-KW"/>
</dbReference>
<dbReference type="EMBL" id="CP099837">
    <property type="protein sequence ID" value="USY17693.1"/>
    <property type="molecule type" value="Genomic_DNA"/>
</dbReference>